<organism evidence="1 2">
    <name type="scientific">Stereocaulon virgatum</name>
    <dbReference type="NCBI Taxonomy" id="373712"/>
    <lineage>
        <taxon>Eukaryota</taxon>
        <taxon>Fungi</taxon>
        <taxon>Dikarya</taxon>
        <taxon>Ascomycota</taxon>
        <taxon>Pezizomycotina</taxon>
        <taxon>Lecanoromycetes</taxon>
        <taxon>OSLEUM clade</taxon>
        <taxon>Lecanoromycetidae</taxon>
        <taxon>Lecanorales</taxon>
        <taxon>Lecanorineae</taxon>
        <taxon>Stereocaulaceae</taxon>
        <taxon>Stereocaulon</taxon>
    </lineage>
</organism>
<comment type="caution">
    <text evidence="1">The sequence shown here is derived from an EMBL/GenBank/DDBJ whole genome shotgun (WGS) entry which is preliminary data.</text>
</comment>
<proteinExistence type="predicted"/>
<reference evidence="1 2" key="1">
    <citation type="submission" date="2024-09" db="EMBL/GenBank/DDBJ databases">
        <title>Rethinking Asexuality: The Enigmatic Case of Functional Sexual Genes in Lepraria (Stereocaulaceae).</title>
        <authorList>
            <person name="Doellman M."/>
            <person name="Sun Y."/>
            <person name="Barcenas-Pena A."/>
            <person name="Lumbsch H.T."/>
            <person name="Grewe F."/>
        </authorList>
    </citation>
    <scope>NUCLEOTIDE SEQUENCE [LARGE SCALE GENOMIC DNA]</scope>
    <source>
        <strain evidence="1 2">Mercado 3170</strain>
    </source>
</reference>
<dbReference type="Proteomes" id="UP001590950">
    <property type="component" value="Unassembled WGS sequence"/>
</dbReference>
<protein>
    <submittedName>
        <fullName evidence="1">Uncharacterized protein</fullName>
    </submittedName>
</protein>
<name>A0ABR4A0D3_9LECA</name>
<sequence>MPGGKREVFTNPTVKFENPTVKDGKHIAMGDESMRLNRIAHDDPRDKDHPDLHVLPRDKCVAISRYGILADVPDCQWVNGVNNWKACNAAIQDPQYYGKGSGSFADAVSRLFAPDYLNSWETFASTIHNSPMAPPPKKLPTDPLPIVPINPTDFMSLEICP</sequence>
<gene>
    <name evidence="1" type="ORF">N7G274_008760</name>
</gene>
<dbReference type="Gene3D" id="1.10.1280.10">
    <property type="entry name" value="Di-copper center containing domain from catechol oxidase"/>
    <property type="match status" value="1"/>
</dbReference>
<evidence type="ECO:0000313" key="1">
    <source>
        <dbReference type="EMBL" id="KAL2038421.1"/>
    </source>
</evidence>
<dbReference type="EMBL" id="JBEFKJ010000032">
    <property type="protein sequence ID" value="KAL2038421.1"/>
    <property type="molecule type" value="Genomic_DNA"/>
</dbReference>
<evidence type="ECO:0000313" key="2">
    <source>
        <dbReference type="Proteomes" id="UP001590950"/>
    </source>
</evidence>
<accession>A0ABR4A0D3</accession>
<keyword evidence="2" id="KW-1185">Reference proteome</keyword>
<dbReference type="InterPro" id="IPR008922">
    <property type="entry name" value="Di-copper_centre_dom_sf"/>
</dbReference>